<sequence>MPDGGHVGDSVAPEPKSIGNFSLVRRVDLDYAPGMSVEKWKSSKTDLSVYWANFESPLLNSYSTIASEIFNDSGVPHTLEHLIFLGSEQYPYKGVLDNLANRAFAQGTNAWTANDHTAYTLTTAGSDGFLRMLPVYLDHVFFPTLTKDGFTTEVYHINGKGEDAGVVYSEMQGRENSSGDLAELVLQRTLYPDSSAYRSETGGLMSALRVLTVDEIRAYQHNYYAPHNIALVVCGPLDRSQLFESLAPVEERLLDHGLKGKPPAWKRPFVETPTNQVPKIESHRVVKVVNFPEKDETTGEVMITWVGPEITDRVTGEALSVLGTYLTDSAVSPIQKAFVERDDPYATDVFFNYSDKIGRTVITTYFSSVPTEKLEVLDVELVDTVLKKIVEEGIDMDRMKMVIERDRLKLLEDLETKPSDSFADVIITDFLYGRTDGGDLADNLDDMKRRDLYLTYTPQKWSDLLKQFFIDNARVVVSAKPAASEVDRLKNEKKALEDKRKQELGEAGLKKLEDALEAAKKANDAPIPPEMLSKFKVPPSSSIKWIQVGTGRNSSSASRDTSSVALDVSGSALDKQVQAHLDKEGVQLPFFGEWDHVNSNFITVGMLFSTAKLPAHLRPLLNVLLSSLFSLPVTRADGSKLTFEQVVKGLDEDTISYEAGLGAGSGFSELVSIDIKVEKRKYEKAISWLRDLIWGTELAIDRLKVTAAKLAQSLPEQKRDGRGISWALLRSMTHDSDKSSSASNSILSQAQAIPKLVERLSKQPENVVVELEELRKALFQPENLFVSVAGDVLDTALPKAPFARLAEHMKWSESAKPTVPVPWSKDVLQELGKAPAKKGLICPLPTIESSYAVFTGKGVTGFQDPDSAALIVTVTVLNAMESYLWRFIRGAGLAYGASIRSESESQQIHFSLYRSPNSFKAFEEAKKVIQQLASGEMEIDELTLESAKSSLHFAVADSEGTVGQAANECFVDAVLRQTGKGRGQQLLKEAEAVTLADVRASLKKYIVPIFDPSRSICAVVCSPGEIESMEKSLRDIGYDMERRELDLGADDEDGDDGESEDSDSVMSESDSGQGANKKVKL</sequence>
<feature type="region of interest" description="Disordered" evidence="2">
    <location>
        <begin position="1040"/>
        <end position="1081"/>
    </location>
</feature>
<dbReference type="Proteomes" id="UP000245768">
    <property type="component" value="Unassembled WGS sequence"/>
</dbReference>
<dbReference type="FunFam" id="3.30.830.10:FF:000031">
    <property type="entry name" value="Putative zinc metalloprotease"/>
    <property type="match status" value="1"/>
</dbReference>
<dbReference type="InterPro" id="IPR011765">
    <property type="entry name" value="Pept_M16_N"/>
</dbReference>
<evidence type="ECO:0000313" key="5">
    <source>
        <dbReference type="EMBL" id="PWN87528.1"/>
    </source>
</evidence>
<gene>
    <name evidence="5" type="ORF">FA10DRAFT_262663</name>
</gene>
<dbReference type="InParanoid" id="A0A316YFX8"/>
<feature type="domain" description="Peptidase M16 C-terminal" evidence="4">
    <location>
        <begin position="211"/>
        <end position="402"/>
    </location>
</feature>
<dbReference type="PANTHER" id="PTHR43016:SF16">
    <property type="entry name" value="METALLOPROTEASE, PUTATIVE (AFU_ORTHOLOGUE AFUA_4G07610)-RELATED"/>
    <property type="match status" value="1"/>
</dbReference>
<evidence type="ECO:0000256" key="2">
    <source>
        <dbReference type="SAM" id="MobiDB-lite"/>
    </source>
</evidence>
<dbReference type="AlphaFoldDB" id="A0A316YFX8"/>
<accession>A0A316YFX8</accession>
<dbReference type="Pfam" id="PF00675">
    <property type="entry name" value="Peptidase_M16"/>
    <property type="match status" value="1"/>
</dbReference>
<name>A0A316YFX8_9BASI</name>
<dbReference type="FunCoup" id="A0A316YFX8">
    <property type="interactions" value="7"/>
</dbReference>
<dbReference type="OrthoDB" id="4953at2759"/>
<feature type="compositionally biased region" description="Acidic residues" evidence="2">
    <location>
        <begin position="1047"/>
        <end position="1063"/>
    </location>
</feature>
<organism evidence="5 6">
    <name type="scientific">Acaromyces ingoldii</name>
    <dbReference type="NCBI Taxonomy" id="215250"/>
    <lineage>
        <taxon>Eukaryota</taxon>
        <taxon>Fungi</taxon>
        <taxon>Dikarya</taxon>
        <taxon>Basidiomycota</taxon>
        <taxon>Ustilaginomycotina</taxon>
        <taxon>Exobasidiomycetes</taxon>
        <taxon>Exobasidiales</taxon>
        <taxon>Cryptobasidiaceae</taxon>
        <taxon>Acaromyces</taxon>
    </lineage>
</organism>
<reference evidence="5" key="1">
    <citation type="journal article" date="2018" name="Mol. Biol. Evol.">
        <title>Broad Genomic Sampling Reveals a Smut Pathogenic Ancestry of the Fungal Clade Ustilaginomycotina.</title>
        <authorList>
            <person name="Kijpornyongpan T."/>
            <person name="Mondo S.J."/>
            <person name="Barry K."/>
            <person name="Sandor L."/>
            <person name="Lee J."/>
            <person name="Lipzen A."/>
            <person name="Pangilinan J."/>
            <person name="LaButti K."/>
            <person name="Hainaut M."/>
            <person name="Henrissat B."/>
            <person name="Grigoriev I.V."/>
            <person name="Spatafora J.W."/>
            <person name="Aime M.C."/>
        </authorList>
    </citation>
    <scope>NUCLEOTIDE SEQUENCE [LARGE SCALE GENOMIC DNA]</scope>
    <source>
        <strain evidence="5">MCA 4198</strain>
    </source>
</reference>
<evidence type="ECO:0000259" key="4">
    <source>
        <dbReference type="Pfam" id="PF05193"/>
    </source>
</evidence>
<dbReference type="InterPro" id="IPR007863">
    <property type="entry name" value="Peptidase_M16_C"/>
</dbReference>
<feature type="coiled-coil region" evidence="1">
    <location>
        <begin position="479"/>
        <end position="506"/>
    </location>
</feature>
<dbReference type="STRING" id="215250.A0A316YFX8"/>
<dbReference type="Pfam" id="PF05193">
    <property type="entry name" value="Peptidase_M16_C"/>
    <property type="match status" value="1"/>
</dbReference>
<protein>
    <recommendedName>
        <fullName evidence="7">Zinc metalloprotease</fullName>
    </recommendedName>
</protein>
<dbReference type="InterPro" id="IPR011249">
    <property type="entry name" value="Metalloenz_LuxS/M16"/>
</dbReference>
<dbReference type="Gene3D" id="3.30.830.10">
    <property type="entry name" value="Metalloenzyme, LuxS/M16 peptidase-like"/>
    <property type="match status" value="4"/>
</dbReference>
<feature type="domain" description="Peptidase M16 N-terminal" evidence="3">
    <location>
        <begin position="71"/>
        <end position="154"/>
    </location>
</feature>
<proteinExistence type="predicted"/>
<dbReference type="EMBL" id="KZ819640">
    <property type="protein sequence ID" value="PWN87528.1"/>
    <property type="molecule type" value="Genomic_DNA"/>
</dbReference>
<dbReference type="FunFam" id="3.30.830.10:FF:000036">
    <property type="entry name" value="Putative zinc metalloprotease"/>
    <property type="match status" value="1"/>
</dbReference>
<dbReference type="GeneID" id="37042053"/>
<dbReference type="PANTHER" id="PTHR43016">
    <property type="entry name" value="PRESEQUENCE PROTEASE"/>
    <property type="match status" value="1"/>
</dbReference>
<evidence type="ECO:0000259" key="3">
    <source>
        <dbReference type="Pfam" id="PF00675"/>
    </source>
</evidence>
<evidence type="ECO:0000256" key="1">
    <source>
        <dbReference type="SAM" id="Coils"/>
    </source>
</evidence>
<evidence type="ECO:0008006" key="7">
    <source>
        <dbReference type="Google" id="ProtNLM"/>
    </source>
</evidence>
<dbReference type="FunFam" id="3.30.830.10:FF:000015">
    <property type="entry name" value="Putative zinc metalloprotease"/>
    <property type="match status" value="1"/>
</dbReference>
<dbReference type="RefSeq" id="XP_025374726.1">
    <property type="nucleotide sequence ID" value="XM_025520137.1"/>
</dbReference>
<keyword evidence="6" id="KW-1185">Reference proteome</keyword>
<keyword evidence="1" id="KW-0175">Coiled coil</keyword>
<dbReference type="GO" id="GO:0046872">
    <property type="term" value="F:metal ion binding"/>
    <property type="evidence" value="ECO:0007669"/>
    <property type="project" value="InterPro"/>
</dbReference>
<dbReference type="SUPFAM" id="SSF63411">
    <property type="entry name" value="LuxS/MPP-like metallohydrolase"/>
    <property type="match status" value="4"/>
</dbReference>
<evidence type="ECO:0000313" key="6">
    <source>
        <dbReference type="Proteomes" id="UP000245768"/>
    </source>
</evidence>